<keyword evidence="3 5" id="KW-0378">Hydrolase</keyword>
<dbReference type="PATRIC" id="fig|797209.4.peg.890"/>
<dbReference type="EC" id="3.1.1.61" evidence="5"/>
<feature type="domain" description="Response regulatory" evidence="8">
    <location>
        <begin position="3"/>
        <end position="119"/>
    </location>
</feature>
<dbReference type="SMART" id="SM00448">
    <property type="entry name" value="REC"/>
    <property type="match status" value="1"/>
</dbReference>
<dbReference type="InterPro" id="IPR008248">
    <property type="entry name" value="CheB-like"/>
</dbReference>
<dbReference type="STRING" id="797209.GCA_000376445_01016"/>
<feature type="active site" evidence="5 6">
    <location>
        <position position="286"/>
    </location>
</feature>
<keyword evidence="5 7" id="KW-0597">Phosphoprotein</keyword>
<dbReference type="PROSITE" id="PS50110">
    <property type="entry name" value="RESPONSE_REGULATORY"/>
    <property type="match status" value="1"/>
</dbReference>
<reference evidence="10 12" key="1">
    <citation type="journal article" date="2014" name="ISME J.">
        <title>Trehalose/2-sulfotrehalose biosynthesis and glycine-betaine uptake are widely spread mechanisms for osmoadaptation in the Halobacteriales.</title>
        <authorList>
            <person name="Youssef N.H."/>
            <person name="Savage-Ashlock K.N."/>
            <person name="McCully A.L."/>
            <person name="Luedtke B."/>
            <person name="Shaw E.I."/>
            <person name="Hoff W.D."/>
            <person name="Elshahed M.S."/>
        </authorList>
    </citation>
    <scope>NUCLEOTIDE SEQUENCE [LARGE SCALE GENOMIC DNA]</scope>
    <source>
        <strain evidence="10 12">DX253</strain>
    </source>
</reference>
<dbReference type="RefSeq" id="WP_007977459.1">
    <property type="nucleotide sequence ID" value="NZ_AEMG01000004.1"/>
</dbReference>
<gene>
    <name evidence="5" type="primary">cheB</name>
    <name evidence="11" type="ORF">SAMN05444342_1284</name>
    <name evidence="10" type="ORF">ZOD2009_04502</name>
</gene>
<keyword evidence="13" id="KW-1185">Reference proteome</keyword>
<comment type="similarity">
    <text evidence="5">Belongs to the CheB family.</text>
</comment>
<dbReference type="EMBL" id="FRAN01000002">
    <property type="protein sequence ID" value="SHK44519.1"/>
    <property type="molecule type" value="Genomic_DNA"/>
</dbReference>
<dbReference type="eggNOG" id="arCOG02382">
    <property type="taxonomic scope" value="Archaea"/>
</dbReference>
<keyword evidence="1 5" id="KW-0963">Cytoplasm</keyword>
<evidence type="ECO:0000256" key="3">
    <source>
        <dbReference type="ARBA" id="ARBA00022801"/>
    </source>
</evidence>
<dbReference type="GO" id="GO:0000156">
    <property type="term" value="F:phosphorelay response regulator activity"/>
    <property type="evidence" value="ECO:0007669"/>
    <property type="project" value="InterPro"/>
</dbReference>
<dbReference type="OrthoDB" id="2857at2157"/>
<evidence type="ECO:0000313" key="12">
    <source>
        <dbReference type="Proteomes" id="UP000003751"/>
    </source>
</evidence>
<dbReference type="GO" id="GO:0050568">
    <property type="term" value="F:protein-glutamine glutaminase activity"/>
    <property type="evidence" value="ECO:0007669"/>
    <property type="project" value="UniProtKB-UniRule"/>
</dbReference>
<dbReference type="SUPFAM" id="SSF52172">
    <property type="entry name" value="CheY-like"/>
    <property type="match status" value="1"/>
</dbReference>
<comment type="PTM">
    <text evidence="5">Phosphorylated by CheA. Phosphorylation of the N-terminal regulatory domain activates the methylesterase activity.</text>
</comment>
<dbReference type="EC" id="3.5.1.44" evidence="5"/>
<dbReference type="Pfam" id="PF01339">
    <property type="entry name" value="CheB_methylest"/>
    <property type="match status" value="1"/>
</dbReference>
<organism evidence="10 12">
    <name type="scientific">Haladaptatus paucihalophilus DX253</name>
    <dbReference type="NCBI Taxonomy" id="797209"/>
    <lineage>
        <taxon>Archaea</taxon>
        <taxon>Methanobacteriati</taxon>
        <taxon>Methanobacteriota</taxon>
        <taxon>Stenosarchaea group</taxon>
        <taxon>Halobacteria</taxon>
        <taxon>Halobacteriales</taxon>
        <taxon>Haladaptataceae</taxon>
        <taxon>Haladaptatus</taxon>
    </lineage>
</organism>
<evidence type="ECO:0000256" key="1">
    <source>
        <dbReference type="ARBA" id="ARBA00022490"/>
    </source>
</evidence>
<dbReference type="InterPro" id="IPR000673">
    <property type="entry name" value="Sig_transdc_resp-reg_Me-estase"/>
</dbReference>
<dbReference type="InterPro" id="IPR011006">
    <property type="entry name" value="CheY-like_superfamily"/>
</dbReference>
<reference evidence="11" key="3">
    <citation type="submission" date="2016-11" db="EMBL/GenBank/DDBJ databases">
        <authorList>
            <person name="Jaros S."/>
            <person name="Januszkiewicz K."/>
            <person name="Wedrychowicz H."/>
        </authorList>
    </citation>
    <scope>NUCLEOTIDE SEQUENCE [LARGE SCALE GENOMIC DNA]</scope>
    <source>
        <strain evidence="11">DX253</strain>
    </source>
</reference>
<dbReference type="Proteomes" id="UP000184203">
    <property type="component" value="Unassembled WGS sequence"/>
</dbReference>
<evidence type="ECO:0000256" key="4">
    <source>
        <dbReference type="ARBA" id="ARBA00048267"/>
    </source>
</evidence>
<dbReference type="PANTHER" id="PTHR42872">
    <property type="entry name" value="PROTEIN-GLUTAMATE METHYLESTERASE/PROTEIN-GLUTAMINE GLUTAMINASE"/>
    <property type="match status" value="1"/>
</dbReference>
<comment type="catalytic activity">
    <reaction evidence="4 5">
        <text>[protein]-L-glutamate 5-O-methyl ester + H2O = L-glutamyl-[protein] + methanol + H(+)</text>
        <dbReference type="Rhea" id="RHEA:23236"/>
        <dbReference type="Rhea" id="RHEA-COMP:10208"/>
        <dbReference type="Rhea" id="RHEA-COMP:10311"/>
        <dbReference type="ChEBI" id="CHEBI:15377"/>
        <dbReference type="ChEBI" id="CHEBI:15378"/>
        <dbReference type="ChEBI" id="CHEBI:17790"/>
        <dbReference type="ChEBI" id="CHEBI:29973"/>
        <dbReference type="ChEBI" id="CHEBI:82795"/>
        <dbReference type="EC" id="3.1.1.61"/>
    </reaction>
</comment>
<dbReference type="Gene3D" id="3.40.50.2300">
    <property type="match status" value="1"/>
</dbReference>
<dbReference type="HAMAP" id="MF_00099">
    <property type="entry name" value="CheB_chemtxs"/>
    <property type="match status" value="1"/>
</dbReference>
<comment type="function">
    <text evidence="5">Involved in chemotaxis. Part of a chemotaxis signal transduction system that modulates chemotaxis in response to various stimuli. Catalyzes the demethylation of specific methylglutamate residues introduced into the chemoreceptors (methyl-accepting chemotaxis proteins or MCP) by CheR. Also mediates the irreversible deamidation of specific glutamine residues to glutamic acid.</text>
</comment>
<evidence type="ECO:0000259" key="9">
    <source>
        <dbReference type="PROSITE" id="PS50122"/>
    </source>
</evidence>
<proteinExistence type="inferred from homology"/>
<evidence type="ECO:0000313" key="10">
    <source>
        <dbReference type="EMBL" id="EFW93094.1"/>
    </source>
</evidence>
<accession>E7QQ30</accession>
<dbReference type="PANTHER" id="PTHR42872:SF6">
    <property type="entry name" value="PROTEIN-GLUTAMATE METHYLESTERASE_PROTEIN-GLUTAMINE GLUTAMINASE"/>
    <property type="match status" value="1"/>
</dbReference>
<dbReference type="InterPro" id="IPR035909">
    <property type="entry name" value="CheB_C"/>
</dbReference>
<protein>
    <recommendedName>
        <fullName evidence="5">Protein-glutamate methylesterase/protein-glutamine glutaminase</fullName>
        <ecNumber evidence="5">3.1.1.61</ecNumber>
        <ecNumber evidence="5">3.5.1.44</ecNumber>
    </recommendedName>
</protein>
<dbReference type="GO" id="GO:0005737">
    <property type="term" value="C:cytoplasm"/>
    <property type="evidence" value="ECO:0007669"/>
    <property type="project" value="UniProtKB-SubCell"/>
</dbReference>
<evidence type="ECO:0000256" key="5">
    <source>
        <dbReference type="HAMAP-Rule" id="MF_00099"/>
    </source>
</evidence>
<feature type="modified residue" description="4-aspartylphosphate" evidence="5 7">
    <location>
        <position position="53"/>
    </location>
</feature>
<dbReference type="EMBL" id="AEMG01000004">
    <property type="protein sequence ID" value="EFW93094.1"/>
    <property type="molecule type" value="Genomic_DNA"/>
</dbReference>
<dbReference type="CDD" id="cd17541">
    <property type="entry name" value="REC_CheB-like"/>
    <property type="match status" value="1"/>
</dbReference>
<name>E7QQ30_HALPU</name>
<evidence type="ECO:0000256" key="2">
    <source>
        <dbReference type="ARBA" id="ARBA00022500"/>
    </source>
</evidence>
<dbReference type="SUPFAM" id="SSF52738">
    <property type="entry name" value="Methylesterase CheB, C-terminal domain"/>
    <property type="match status" value="1"/>
</dbReference>
<evidence type="ECO:0000313" key="11">
    <source>
        <dbReference type="EMBL" id="SHK44519.1"/>
    </source>
</evidence>
<evidence type="ECO:0000259" key="8">
    <source>
        <dbReference type="PROSITE" id="PS50110"/>
    </source>
</evidence>
<dbReference type="Gene3D" id="3.40.50.180">
    <property type="entry name" value="Methylesterase CheB, C-terminal domain"/>
    <property type="match status" value="1"/>
</dbReference>
<feature type="domain" description="CheB-type methylesterase" evidence="9">
    <location>
        <begin position="150"/>
        <end position="344"/>
    </location>
</feature>
<comment type="domain">
    <text evidence="5">Contains a C-terminal catalytic domain, and an N-terminal region which modulates catalytic activity.</text>
</comment>
<dbReference type="PROSITE" id="PS50122">
    <property type="entry name" value="CHEB"/>
    <property type="match status" value="1"/>
</dbReference>
<dbReference type="CDD" id="cd16432">
    <property type="entry name" value="CheB_Rec"/>
    <property type="match status" value="1"/>
</dbReference>
<comment type="catalytic activity">
    <reaction evidence="5">
        <text>L-glutaminyl-[protein] + H2O = L-glutamyl-[protein] + NH4(+)</text>
        <dbReference type="Rhea" id="RHEA:16441"/>
        <dbReference type="Rhea" id="RHEA-COMP:10207"/>
        <dbReference type="Rhea" id="RHEA-COMP:10208"/>
        <dbReference type="ChEBI" id="CHEBI:15377"/>
        <dbReference type="ChEBI" id="CHEBI:28938"/>
        <dbReference type="ChEBI" id="CHEBI:29973"/>
        <dbReference type="ChEBI" id="CHEBI:30011"/>
        <dbReference type="EC" id="3.5.1.44"/>
    </reaction>
</comment>
<reference evidence="13" key="2">
    <citation type="submission" date="2016-11" db="EMBL/GenBank/DDBJ databases">
        <authorList>
            <person name="Varghese N."/>
            <person name="Submissions S."/>
        </authorList>
    </citation>
    <scope>NUCLEOTIDE SEQUENCE [LARGE SCALE GENOMIC DNA]</scope>
    <source>
        <strain evidence="13">DX253</strain>
    </source>
</reference>
<dbReference type="Pfam" id="PF00072">
    <property type="entry name" value="Response_reg"/>
    <property type="match status" value="1"/>
</dbReference>
<evidence type="ECO:0000256" key="6">
    <source>
        <dbReference type="PROSITE-ProRule" id="PRU00050"/>
    </source>
</evidence>
<evidence type="ECO:0000256" key="7">
    <source>
        <dbReference type="PROSITE-ProRule" id="PRU00169"/>
    </source>
</evidence>
<comment type="subcellular location">
    <subcellularLocation>
        <location evidence="5">Cytoplasm</location>
    </subcellularLocation>
</comment>
<dbReference type="GO" id="GO:0006935">
    <property type="term" value="P:chemotaxis"/>
    <property type="evidence" value="ECO:0007669"/>
    <property type="project" value="UniProtKB-UniRule"/>
</dbReference>
<dbReference type="InterPro" id="IPR001789">
    <property type="entry name" value="Sig_transdc_resp-reg_receiver"/>
</dbReference>
<evidence type="ECO:0000313" key="13">
    <source>
        <dbReference type="Proteomes" id="UP000184203"/>
    </source>
</evidence>
<dbReference type="PIRSF" id="PIRSF000876">
    <property type="entry name" value="RR_chemtxs_CheB"/>
    <property type="match status" value="1"/>
</dbReference>
<dbReference type="AlphaFoldDB" id="E7QQ30"/>
<dbReference type="NCBIfam" id="NF001965">
    <property type="entry name" value="PRK00742.1"/>
    <property type="match status" value="1"/>
</dbReference>
<keyword evidence="2 5" id="KW-0145">Chemotaxis</keyword>
<dbReference type="GO" id="GO:0008984">
    <property type="term" value="F:protein-glutamate methylesterase activity"/>
    <property type="evidence" value="ECO:0007669"/>
    <property type="project" value="UniProtKB-UniRule"/>
</dbReference>
<feature type="active site" evidence="5 6">
    <location>
        <position position="162"/>
    </location>
</feature>
<dbReference type="Proteomes" id="UP000003751">
    <property type="component" value="Unassembled WGS sequence"/>
</dbReference>
<sequence>MTRAVVVDDSHFMRTVITDVLESGDIDVVAQATNGREAVEVVAEQEPDVVTMDVEMPTMNGIEAVEEIMETTPTPILMLSAHTEDGAEATFDAIDRGAIDVLAKPGGEVSTRISAHRDDLIEKVRSVARADVTVSAPDNSTATPVEPDDTYVENATIIIGASTGGPRVVESVLAGLPRSAQLRVLIVQHMPDSFTARFAKRLDDRTEYDVKEASDGDRIGAGQALVARGDYHMEVSNYAKGRIRVRLTQNEVRHGVRPAIDVTMETAAETITDPLTAVVLTGMGADGAVGVEAIKNAGGRTIAQNEATCSVFGIPARAIETGCVDDVLPADEVAQGILSTVRKPT</sequence>
<feature type="active site" evidence="5 6">
    <location>
        <position position="189"/>
    </location>
</feature>